<keyword evidence="2" id="KW-1185">Reference proteome</keyword>
<reference evidence="1 2" key="1">
    <citation type="submission" date="2023-10" db="EMBL/GenBank/DDBJ databases">
        <title>Virgibacillus halophilus 5B73C genome.</title>
        <authorList>
            <person name="Miliotis G."/>
            <person name="Sengupta P."/>
            <person name="Hameed A."/>
            <person name="Chuvochina M."/>
            <person name="Mcdonagh F."/>
            <person name="Simpson A.C."/>
            <person name="Singh N.K."/>
            <person name="Rekha P.D."/>
            <person name="Raman K."/>
            <person name="Hugenholtz P."/>
            <person name="Venkateswaran K."/>
        </authorList>
    </citation>
    <scope>NUCLEOTIDE SEQUENCE [LARGE SCALE GENOMIC DNA]</scope>
    <source>
        <strain evidence="1 2">5B73C</strain>
    </source>
</reference>
<comment type="caution">
    <text evidence="1">The sequence shown here is derived from an EMBL/GenBank/DDBJ whole genome shotgun (WGS) entry which is preliminary data.</text>
</comment>
<proteinExistence type="predicted"/>
<gene>
    <name evidence="1" type="ORF">RWE15_04785</name>
</gene>
<dbReference type="SUPFAM" id="SSF140657">
    <property type="entry name" value="Hyaluronidase post-catalytic domain-like"/>
    <property type="match status" value="1"/>
</dbReference>
<evidence type="ECO:0000313" key="1">
    <source>
        <dbReference type="EMBL" id="MDY0393903.1"/>
    </source>
</evidence>
<dbReference type="Proteomes" id="UP001281447">
    <property type="component" value="Unassembled WGS sequence"/>
</dbReference>
<accession>A0ABU5C3L6</accession>
<sequence length="77" mass="8509">MKQEIKPWLNSLHDVLQADKHAVESAIALEDKDTSAAWEGLAIASDAMAKSKQYTVKKIELSGCYRGSRGEKTRTVC</sequence>
<dbReference type="EMBL" id="JAWDIP010000003">
    <property type="protein sequence ID" value="MDY0393903.1"/>
    <property type="molecule type" value="Genomic_DNA"/>
</dbReference>
<name>A0ABU5C3L6_9BACI</name>
<evidence type="ECO:0000313" key="2">
    <source>
        <dbReference type="Proteomes" id="UP001281447"/>
    </source>
</evidence>
<dbReference type="Gene3D" id="1.20.58.460">
    <property type="entry name" value="Hyaluronidase post-catalytic domain-like"/>
    <property type="match status" value="1"/>
</dbReference>
<protein>
    <submittedName>
        <fullName evidence="1">Uncharacterized protein</fullName>
    </submittedName>
</protein>
<organism evidence="1 2">
    <name type="scientific">Tigheibacillus halophilus</name>
    <dbReference type="NCBI Taxonomy" id="361280"/>
    <lineage>
        <taxon>Bacteria</taxon>
        <taxon>Bacillati</taxon>
        <taxon>Bacillota</taxon>
        <taxon>Bacilli</taxon>
        <taxon>Bacillales</taxon>
        <taxon>Bacillaceae</taxon>
        <taxon>Tigheibacillus</taxon>
    </lineage>
</organism>